<dbReference type="AlphaFoldDB" id="A0A919DRK1"/>
<reference evidence="1" key="2">
    <citation type="submission" date="2020-09" db="EMBL/GenBank/DDBJ databases">
        <authorList>
            <person name="Sun Q."/>
            <person name="Ohkuma M."/>
        </authorList>
    </citation>
    <scope>NUCLEOTIDE SEQUENCE</scope>
    <source>
        <strain evidence="1">JCM 3302</strain>
    </source>
</reference>
<evidence type="ECO:0000313" key="2">
    <source>
        <dbReference type="Proteomes" id="UP000641386"/>
    </source>
</evidence>
<dbReference type="EMBL" id="BNBC01000011">
    <property type="protein sequence ID" value="GHE72620.1"/>
    <property type="molecule type" value="Genomic_DNA"/>
</dbReference>
<evidence type="ECO:0000313" key="1">
    <source>
        <dbReference type="EMBL" id="GHE72620.1"/>
    </source>
</evidence>
<keyword evidence="2" id="KW-1185">Reference proteome</keyword>
<accession>A0A919DRK1</accession>
<gene>
    <name evidence="1" type="ORF">GCM10014715_28460</name>
</gene>
<name>A0A919DRK1_9ACTN</name>
<sequence>MVWSADLGPSAYVSAEAGAEGFAGRTCVAAASNGTEWSRGHGQDARSDPHGRVVLRCPASDLCVPPTRRPGPADAVAPRPVLRRQMRAGTVGAGGHPLPVVLRRQRRVPPWRSSAGVGGGVEIGVGVGAEGEALGEGVPGLVLEPGGR</sequence>
<protein>
    <submittedName>
        <fullName evidence="1">Uncharacterized protein</fullName>
    </submittedName>
</protein>
<dbReference type="Proteomes" id="UP000641386">
    <property type="component" value="Unassembled WGS sequence"/>
</dbReference>
<comment type="caution">
    <text evidence="1">The sequence shown here is derived from an EMBL/GenBank/DDBJ whole genome shotgun (WGS) entry which is preliminary data.</text>
</comment>
<organism evidence="1 2">
    <name type="scientific">Streptomyces spiralis</name>
    <dbReference type="NCBI Taxonomy" id="66376"/>
    <lineage>
        <taxon>Bacteria</taxon>
        <taxon>Bacillati</taxon>
        <taxon>Actinomycetota</taxon>
        <taxon>Actinomycetes</taxon>
        <taxon>Kitasatosporales</taxon>
        <taxon>Streptomycetaceae</taxon>
        <taxon>Streptomyces</taxon>
    </lineage>
</organism>
<proteinExistence type="predicted"/>
<reference evidence="1" key="1">
    <citation type="journal article" date="2014" name="Int. J. Syst. Evol. Microbiol.">
        <title>Complete genome sequence of Corynebacterium casei LMG S-19264T (=DSM 44701T), isolated from a smear-ripened cheese.</title>
        <authorList>
            <consortium name="US DOE Joint Genome Institute (JGI-PGF)"/>
            <person name="Walter F."/>
            <person name="Albersmeier A."/>
            <person name="Kalinowski J."/>
            <person name="Ruckert C."/>
        </authorList>
    </citation>
    <scope>NUCLEOTIDE SEQUENCE</scope>
    <source>
        <strain evidence="1">JCM 3302</strain>
    </source>
</reference>